<dbReference type="InterPro" id="IPR023631">
    <property type="entry name" value="Amidase_dom"/>
</dbReference>
<sequence length="564" mass="60821">MSEAKEASELYSLEDGTPRAGIPFTYTRNSRKLLPTHVINGVVDRLIEGMSDVPPNIQPPTPEEIREKAAEHYIDLTDEEVEDFRTAIPGMLEAYERLDELVEPRPSRKYTDREPGYRPSAEEDPLNAFVTKCEVRGADSGPLADYEIGVKDNVAVAGVEMTCGSKLFEGYVPSRDATIVTRLLDAGGTITGKMNMEDMAFSGSGELSATGPVLNPRDPEYIAGGSSSGSIAAVVNGDVDVAIGGDQGGSIRIPAAWSGGVGHKPTHGLVPYTGIAGLGRSFDHIGPMATTVGDCARVLDVIAGADSLDPRQGHAPTDDYTNALTNDPEDLTIGVVEDGFGHEQSESGVDEMVRDALDHFADAGAEVTDVSIPMHRDGLPIWNGIVIEETTATVNADGIGHFGDGHYDTQFMDAFGKARRVQADDYLTTVKLTLVLGQYLADEYRSHYYAKAQNLSRALADEYDDALADVDVLAMPTTPQTAHRQDDDLSRLEVIDRALNMLSNTAPFDVTGHPALSVPCGTSDGLPVGLMFVGERFDDDTVLRVGHTFEQRHDWKEFQTESAM</sequence>
<dbReference type="PANTHER" id="PTHR11895:SF170">
    <property type="entry name" value="AMIDASE"/>
    <property type="match status" value="1"/>
</dbReference>
<dbReference type="Gene3D" id="1.10.20.60">
    <property type="entry name" value="Glu-tRNAGln amidotransferase C subunit, N-terminal domain"/>
    <property type="match status" value="1"/>
</dbReference>
<keyword evidence="4" id="KW-1185">Reference proteome</keyword>
<organism evidence="3 4">
    <name type="scientific">Haladaptatus paucihalophilus DX253</name>
    <dbReference type="NCBI Taxonomy" id="797209"/>
    <lineage>
        <taxon>Archaea</taxon>
        <taxon>Methanobacteriati</taxon>
        <taxon>Methanobacteriota</taxon>
        <taxon>Stenosarchaea group</taxon>
        <taxon>Halobacteria</taxon>
        <taxon>Halobacteriales</taxon>
        <taxon>Haladaptataceae</taxon>
        <taxon>Haladaptatus</taxon>
    </lineage>
</organism>
<dbReference type="EMBL" id="FRAN01000004">
    <property type="protein sequence ID" value="SHL06276.1"/>
    <property type="molecule type" value="Genomic_DNA"/>
</dbReference>
<feature type="domain" description="Amidase" evidence="2">
    <location>
        <begin position="137"/>
        <end position="543"/>
    </location>
</feature>
<protein>
    <submittedName>
        <fullName evidence="3">Amidase</fullName>
    </submittedName>
</protein>
<proteinExistence type="predicted"/>
<gene>
    <name evidence="3" type="ORF">SAMN05444342_2889</name>
</gene>
<dbReference type="GO" id="GO:0003824">
    <property type="term" value="F:catalytic activity"/>
    <property type="evidence" value="ECO:0007669"/>
    <property type="project" value="InterPro"/>
</dbReference>
<name>A0A1M6XK47_HALPU</name>
<dbReference type="SUPFAM" id="SSF75304">
    <property type="entry name" value="Amidase signature (AS) enzymes"/>
    <property type="match status" value="1"/>
</dbReference>
<reference evidence="4" key="1">
    <citation type="submission" date="2016-11" db="EMBL/GenBank/DDBJ databases">
        <authorList>
            <person name="Varghese N."/>
            <person name="Submissions S."/>
        </authorList>
    </citation>
    <scope>NUCLEOTIDE SEQUENCE [LARGE SCALE GENOMIC DNA]</scope>
    <source>
        <strain evidence="4">DX253</strain>
    </source>
</reference>
<dbReference type="AlphaFoldDB" id="A0A1M6XK47"/>
<evidence type="ECO:0000313" key="3">
    <source>
        <dbReference type="EMBL" id="SHL06276.1"/>
    </source>
</evidence>
<feature type="region of interest" description="Disordered" evidence="1">
    <location>
        <begin position="307"/>
        <end position="327"/>
    </location>
</feature>
<dbReference type="NCBIfam" id="NF005565">
    <property type="entry name" value="PRK07235.1"/>
    <property type="match status" value="1"/>
</dbReference>
<accession>A0A1M6XK47</accession>
<dbReference type="InterPro" id="IPR036928">
    <property type="entry name" value="AS_sf"/>
</dbReference>
<dbReference type="Proteomes" id="UP000184203">
    <property type="component" value="Unassembled WGS sequence"/>
</dbReference>
<dbReference type="PANTHER" id="PTHR11895">
    <property type="entry name" value="TRANSAMIDASE"/>
    <property type="match status" value="1"/>
</dbReference>
<evidence type="ECO:0000313" key="4">
    <source>
        <dbReference type="Proteomes" id="UP000184203"/>
    </source>
</evidence>
<evidence type="ECO:0000259" key="2">
    <source>
        <dbReference type="Pfam" id="PF01425"/>
    </source>
</evidence>
<evidence type="ECO:0000256" key="1">
    <source>
        <dbReference type="SAM" id="MobiDB-lite"/>
    </source>
</evidence>
<dbReference type="InterPro" id="IPR000120">
    <property type="entry name" value="Amidase"/>
</dbReference>
<dbReference type="Gene3D" id="3.90.1300.10">
    <property type="entry name" value="Amidase signature (AS) domain"/>
    <property type="match status" value="1"/>
</dbReference>
<dbReference type="Pfam" id="PF01425">
    <property type="entry name" value="Amidase"/>
    <property type="match status" value="1"/>
</dbReference>